<evidence type="ECO:0000313" key="8">
    <source>
        <dbReference type="EMBL" id="MBE9026181.1"/>
    </source>
</evidence>
<dbReference type="EMBL" id="JADEXS010000549">
    <property type="protein sequence ID" value="MBE9026181.1"/>
    <property type="molecule type" value="Genomic_DNA"/>
</dbReference>
<dbReference type="InterPro" id="IPR050416">
    <property type="entry name" value="FAD-linked_Oxidoreductase"/>
</dbReference>
<keyword evidence="5" id="KW-0560">Oxidoreductase</keyword>
<dbReference type="Proteomes" id="UP000622533">
    <property type="component" value="Unassembled WGS sequence"/>
</dbReference>
<comment type="caution">
    <text evidence="8">The sequence shown here is derived from an EMBL/GenBank/DDBJ whole genome shotgun (WGS) entry which is preliminary data.</text>
</comment>
<keyword evidence="4" id="KW-0274">FAD</keyword>
<keyword evidence="9" id="KW-1185">Reference proteome</keyword>
<evidence type="ECO:0000256" key="2">
    <source>
        <dbReference type="ARBA" id="ARBA00005466"/>
    </source>
</evidence>
<feature type="domain" description="FAD-binding PCMH-type" evidence="7">
    <location>
        <begin position="65"/>
        <end position="235"/>
    </location>
</feature>
<dbReference type="SUPFAM" id="SSF56176">
    <property type="entry name" value="FAD-binding/transporter-associated domain-like"/>
    <property type="match status" value="1"/>
</dbReference>
<dbReference type="GO" id="GO:0071949">
    <property type="term" value="F:FAD binding"/>
    <property type="evidence" value="ECO:0007669"/>
    <property type="project" value="InterPro"/>
</dbReference>
<evidence type="ECO:0000256" key="6">
    <source>
        <dbReference type="SAM" id="MobiDB-lite"/>
    </source>
</evidence>
<dbReference type="Gene3D" id="3.30.465.10">
    <property type="match status" value="1"/>
</dbReference>
<gene>
    <name evidence="8" type="ORF">IQ276_28300</name>
</gene>
<dbReference type="PROSITE" id="PS51387">
    <property type="entry name" value="FAD_PCMH"/>
    <property type="match status" value="1"/>
</dbReference>
<dbReference type="PANTHER" id="PTHR42973">
    <property type="entry name" value="BINDING OXIDOREDUCTASE, PUTATIVE (AFU_ORTHOLOGUE AFUA_1G17690)-RELATED"/>
    <property type="match status" value="1"/>
</dbReference>
<evidence type="ECO:0000256" key="4">
    <source>
        <dbReference type="ARBA" id="ARBA00022827"/>
    </source>
</evidence>
<dbReference type="AlphaFoldDB" id="A0A8J6ZW37"/>
<dbReference type="InterPro" id="IPR016169">
    <property type="entry name" value="FAD-bd_PCMH_sub2"/>
</dbReference>
<dbReference type="InterPro" id="IPR016167">
    <property type="entry name" value="FAD-bd_PCMH_sub1"/>
</dbReference>
<proteinExistence type="inferred from homology"/>
<dbReference type="InterPro" id="IPR016166">
    <property type="entry name" value="FAD-bd_PCMH"/>
</dbReference>
<evidence type="ECO:0000259" key="7">
    <source>
        <dbReference type="PROSITE" id="PS51387"/>
    </source>
</evidence>
<reference evidence="8" key="1">
    <citation type="submission" date="2020-10" db="EMBL/GenBank/DDBJ databases">
        <authorList>
            <person name="Castelo-Branco R."/>
            <person name="Eusebio N."/>
            <person name="Adriana R."/>
            <person name="Vieira A."/>
            <person name="Brugerolle De Fraissinette N."/>
            <person name="Rezende De Castro R."/>
            <person name="Schneider M.P."/>
            <person name="Vasconcelos V."/>
            <person name="Leao P.N."/>
        </authorList>
    </citation>
    <scope>NUCLEOTIDE SEQUENCE</scope>
    <source>
        <strain evidence="8">LEGE 12446</strain>
    </source>
</reference>
<evidence type="ECO:0000256" key="5">
    <source>
        <dbReference type="ARBA" id="ARBA00023002"/>
    </source>
</evidence>
<comment type="similarity">
    <text evidence="2">Belongs to the oxygen-dependent FAD-linked oxidoreductase family.</text>
</comment>
<dbReference type="GO" id="GO:0016491">
    <property type="term" value="F:oxidoreductase activity"/>
    <property type="evidence" value="ECO:0007669"/>
    <property type="project" value="UniProtKB-KW"/>
</dbReference>
<dbReference type="InterPro" id="IPR012951">
    <property type="entry name" value="BBE"/>
</dbReference>
<dbReference type="Gene3D" id="3.40.462.20">
    <property type="match status" value="1"/>
</dbReference>
<feature type="region of interest" description="Disordered" evidence="6">
    <location>
        <begin position="1"/>
        <end position="23"/>
    </location>
</feature>
<accession>A0A8J6ZW37</accession>
<dbReference type="Gene3D" id="3.30.43.10">
    <property type="entry name" value="Uridine Diphospho-n-acetylenolpyruvylglucosamine Reductase, domain 2"/>
    <property type="match status" value="1"/>
</dbReference>
<dbReference type="InterPro" id="IPR036318">
    <property type="entry name" value="FAD-bd_PCMH-like_sf"/>
</dbReference>
<dbReference type="Pfam" id="PF08031">
    <property type="entry name" value="BBE"/>
    <property type="match status" value="1"/>
</dbReference>
<comment type="cofactor">
    <cofactor evidence="1">
        <name>FAD</name>
        <dbReference type="ChEBI" id="CHEBI:57692"/>
    </cofactor>
</comment>
<sequence>MSEQHQGTAQYEQNGQTHVQIASPQEKLRDYEEAIKILVSKIRGELILPSHPAYEAERKVWNGLADGYPVAIVRCIDAEDVKVAVNFAREQAMTLSVRSGGHSAAGHGTNNGGLVIDLSYMKTITIDPVHHTARLEPGLTWGEVAKKLQPFGLALTAGDVASVGVGGLLLGGGIGWMVRAYGLTIDRLQAVELVTADGQLLRASADEHPELFWGLRGGGGNFGIATAFEVNLHPGGTVLGGAVFYEATEAERILREYTRLAAAAPDALSTEVLFMLAPPAPFIPPDKQGTPVVGIMVCYIGDISEGEGVVAPLRQLATPIADLIAPMPYSEIFALTAVGEIPGFQHHSRSQFFETFSDEMIHALVESAQSVISPETLVSLRVLGGAMSRVAPDATAFAHRDKQGMVLITHFTPLSADAASLDARTQRVFRALLPYANGAYVGFLADEGEQRIREVYPTATYERLVAIKNQYDPTNLFHRNQNIKPTATPAMLVTSVSS</sequence>
<name>A0A8J6ZW37_DESMC</name>
<evidence type="ECO:0000256" key="3">
    <source>
        <dbReference type="ARBA" id="ARBA00022630"/>
    </source>
</evidence>
<protein>
    <submittedName>
        <fullName evidence="8">FAD-binding oxidoreductase</fullName>
    </submittedName>
</protein>
<keyword evidence="3" id="KW-0285">Flavoprotein</keyword>
<dbReference type="InterPro" id="IPR006094">
    <property type="entry name" value="Oxid_FAD_bind_N"/>
</dbReference>
<dbReference type="InterPro" id="IPR006093">
    <property type="entry name" value="Oxy_OxRdtase_FAD_BS"/>
</dbReference>
<evidence type="ECO:0000313" key="9">
    <source>
        <dbReference type="Proteomes" id="UP000622533"/>
    </source>
</evidence>
<dbReference type="RefSeq" id="WP_193921777.1">
    <property type="nucleotide sequence ID" value="NZ_JADEXS020000001.1"/>
</dbReference>
<organism evidence="8 9">
    <name type="scientific">Desmonostoc muscorum LEGE 12446</name>
    <dbReference type="NCBI Taxonomy" id="1828758"/>
    <lineage>
        <taxon>Bacteria</taxon>
        <taxon>Bacillati</taxon>
        <taxon>Cyanobacteriota</taxon>
        <taxon>Cyanophyceae</taxon>
        <taxon>Nostocales</taxon>
        <taxon>Nostocaceae</taxon>
        <taxon>Desmonostoc</taxon>
    </lineage>
</organism>
<dbReference type="PROSITE" id="PS00862">
    <property type="entry name" value="OX2_COVAL_FAD"/>
    <property type="match status" value="1"/>
</dbReference>
<dbReference type="Pfam" id="PF01565">
    <property type="entry name" value="FAD_binding_4"/>
    <property type="match status" value="1"/>
</dbReference>
<evidence type="ECO:0000256" key="1">
    <source>
        <dbReference type="ARBA" id="ARBA00001974"/>
    </source>
</evidence>
<dbReference type="PANTHER" id="PTHR42973:SF39">
    <property type="entry name" value="FAD-BINDING PCMH-TYPE DOMAIN-CONTAINING PROTEIN"/>
    <property type="match status" value="1"/>
</dbReference>